<sequence length="869" mass="98173">MSVQLLDKSTIRHLHSGQVIVDVESIVKELVENSLDALATVVEIRLIDHGLHSIQVKDNGSGIDEKDRPWIAKPHSTSKIKSFQDLENIETFGFRGEALHSIRTMVKDMSLTTKTRSDSVSKKYDIDSTGNLINEQSVTVFAETGTMITIQQPFINLPVRRQLAQKNAAAIAKRVQDVLVKYALAHPSIRFLLYDAPQSAGKPSVWIKPPTSDIEGSITTIFGSQLSKMLERCIETDPQHTSLTVDALLPKKNSGKSKKKEKKKRGYIYSYRFCLDPSVILKGNDHVFFYVNQRPIHYVKSELKELVTTIRTRYREVVGLSEAVSSKKTPFIYIDIQLPPDEIDGKYTYYFNIEPNKTAVLFHNKQRVINHVESILEKIYPSRIESFFQQPLKSVNVSAIDKSQERPQQAGKENNRHAAAKDITNWQIEPSSQPKESNNISSLSPVNKSAMLPYKSPLKKIPIEISHSDSAKSTPSTSASTTQKATHAPADATLVSSIPKNNTASVVHTPAANTSKPSDRNKEASHATTSIASLFKQPSKATSSPIPKASSHQLPAPREPIRDNPPPSKSLLEMFGARADTPQQIPQKRALPTVEHPTTSKCNKSTLNETMEIDVDINMIRSNYAKRKEQLAKTYHIRIEDYVMMQLDGIPFTQFINYSDQFTFFIKGIRPTDDQRIHKLTQLGLLKMKDIQTHCIMNKLIREHKLICKTKLSRPVQIRLNTSDPLFSILLLLEGRERLIDDDLHGNKHITFKEVTDERVVHNGFLVRWRKEPHIDHAVIQFTSIYPLGSGYGPADFRELLSDLNKRPTKVLAHFKSLAQEMITQGYTLDQEQLEHILDQLHWQTITDSEWRLGVLDSNIVACMLLTST</sequence>
<dbReference type="Proteomes" id="UP000252139">
    <property type="component" value="Unassembled WGS sequence"/>
</dbReference>
<feature type="region of interest" description="Disordered" evidence="3">
    <location>
        <begin position="422"/>
        <end position="447"/>
    </location>
</feature>
<dbReference type="PANTHER" id="PTHR10073">
    <property type="entry name" value="DNA MISMATCH REPAIR PROTEIN MLH, PMS, MUTL"/>
    <property type="match status" value="1"/>
</dbReference>
<dbReference type="InterPro" id="IPR020568">
    <property type="entry name" value="Ribosomal_Su5_D2-typ_SF"/>
</dbReference>
<name>A0A367KB83_RHIAZ</name>
<evidence type="ECO:0000313" key="5">
    <source>
        <dbReference type="EMBL" id="RCH99427.1"/>
    </source>
</evidence>
<evidence type="ECO:0000313" key="6">
    <source>
        <dbReference type="Proteomes" id="UP000252139"/>
    </source>
</evidence>
<dbReference type="GO" id="GO:0005524">
    <property type="term" value="F:ATP binding"/>
    <property type="evidence" value="ECO:0007669"/>
    <property type="project" value="UniProtKB-KW"/>
</dbReference>
<evidence type="ECO:0000256" key="1">
    <source>
        <dbReference type="ARBA" id="ARBA00006082"/>
    </source>
</evidence>
<dbReference type="SUPFAM" id="SSF54211">
    <property type="entry name" value="Ribosomal protein S5 domain 2-like"/>
    <property type="match status" value="1"/>
</dbReference>
<dbReference type="InterPro" id="IPR014721">
    <property type="entry name" value="Ribsml_uS5_D2-typ_fold_subgr"/>
</dbReference>
<feature type="compositionally biased region" description="Polar residues" evidence="3">
    <location>
        <begin position="424"/>
        <end position="447"/>
    </location>
</feature>
<dbReference type="NCBIfam" id="TIGR00585">
    <property type="entry name" value="mutl"/>
    <property type="match status" value="1"/>
</dbReference>
<feature type="region of interest" description="Disordered" evidence="3">
    <location>
        <begin position="466"/>
        <end position="572"/>
    </location>
</feature>
<keyword evidence="5" id="KW-0067">ATP-binding</keyword>
<dbReference type="Pfam" id="PF13589">
    <property type="entry name" value="HATPase_c_3"/>
    <property type="match status" value="1"/>
</dbReference>
<gene>
    <name evidence="5" type="primary">PMS1_2</name>
    <name evidence="5" type="ORF">CU097_003812</name>
</gene>
<keyword evidence="2" id="KW-0227">DNA damage</keyword>
<dbReference type="Pfam" id="PF01119">
    <property type="entry name" value="DNA_mis_repair"/>
    <property type="match status" value="1"/>
</dbReference>
<dbReference type="InterPro" id="IPR002099">
    <property type="entry name" value="MutL/Mlh/PMS"/>
</dbReference>
<comment type="similarity">
    <text evidence="1">Belongs to the DNA mismatch repair MutL/HexB family.</text>
</comment>
<dbReference type="GO" id="GO:0006298">
    <property type="term" value="P:mismatch repair"/>
    <property type="evidence" value="ECO:0007669"/>
    <property type="project" value="InterPro"/>
</dbReference>
<feature type="domain" description="DNA mismatch repair protein S5" evidence="4">
    <location>
        <begin position="218"/>
        <end position="381"/>
    </location>
</feature>
<dbReference type="OrthoDB" id="10263226at2759"/>
<feature type="compositionally biased region" description="Low complexity" evidence="3">
    <location>
        <begin position="471"/>
        <end position="488"/>
    </location>
</feature>
<dbReference type="SUPFAM" id="SSF55874">
    <property type="entry name" value="ATPase domain of HSP90 chaperone/DNA topoisomerase II/histidine kinase"/>
    <property type="match status" value="1"/>
</dbReference>
<evidence type="ECO:0000256" key="2">
    <source>
        <dbReference type="ARBA" id="ARBA00022763"/>
    </source>
</evidence>
<dbReference type="InterPro" id="IPR013507">
    <property type="entry name" value="DNA_mismatch_S5_2-like"/>
</dbReference>
<feature type="compositionally biased region" description="Polar residues" evidence="3">
    <location>
        <begin position="494"/>
        <end position="516"/>
    </location>
</feature>
<accession>A0A367KB83</accession>
<dbReference type="CDD" id="cd16926">
    <property type="entry name" value="HATPase_MutL-MLH-PMS-like"/>
    <property type="match status" value="1"/>
</dbReference>
<keyword evidence="6" id="KW-1185">Reference proteome</keyword>
<dbReference type="PROSITE" id="PS00058">
    <property type="entry name" value="DNA_MISMATCH_REPAIR_1"/>
    <property type="match status" value="1"/>
</dbReference>
<dbReference type="GO" id="GO:0032389">
    <property type="term" value="C:MutLalpha complex"/>
    <property type="evidence" value="ECO:0007669"/>
    <property type="project" value="TreeGrafter"/>
</dbReference>
<protein>
    <submittedName>
        <fullName evidence="5">ATP-binding mismatch repair protein</fullName>
    </submittedName>
</protein>
<dbReference type="GO" id="GO:0140664">
    <property type="term" value="F:ATP-dependent DNA damage sensor activity"/>
    <property type="evidence" value="ECO:0007669"/>
    <property type="project" value="InterPro"/>
</dbReference>
<dbReference type="InterPro" id="IPR038973">
    <property type="entry name" value="MutL/Mlh/Pms-like"/>
</dbReference>
<dbReference type="Gene3D" id="3.30.230.10">
    <property type="match status" value="1"/>
</dbReference>
<dbReference type="SMART" id="SM01340">
    <property type="entry name" value="DNA_mis_repair"/>
    <property type="match status" value="1"/>
</dbReference>
<dbReference type="Gene3D" id="3.30.565.10">
    <property type="entry name" value="Histidine kinase-like ATPase, C-terminal domain"/>
    <property type="match status" value="1"/>
</dbReference>
<evidence type="ECO:0000259" key="4">
    <source>
        <dbReference type="SMART" id="SM01340"/>
    </source>
</evidence>
<dbReference type="InterPro" id="IPR014762">
    <property type="entry name" value="DNA_mismatch_repair_CS"/>
</dbReference>
<dbReference type="PANTHER" id="PTHR10073:SF52">
    <property type="entry name" value="MISMATCH REPAIR ENDONUCLEASE PMS2"/>
    <property type="match status" value="1"/>
</dbReference>
<evidence type="ECO:0000256" key="3">
    <source>
        <dbReference type="SAM" id="MobiDB-lite"/>
    </source>
</evidence>
<dbReference type="AlphaFoldDB" id="A0A367KB83"/>
<dbReference type="InterPro" id="IPR036890">
    <property type="entry name" value="HATPase_C_sf"/>
</dbReference>
<organism evidence="5 6">
    <name type="scientific">Rhizopus azygosporus</name>
    <name type="common">Rhizopus microsporus var. azygosporus</name>
    <dbReference type="NCBI Taxonomy" id="86630"/>
    <lineage>
        <taxon>Eukaryota</taxon>
        <taxon>Fungi</taxon>
        <taxon>Fungi incertae sedis</taxon>
        <taxon>Mucoromycota</taxon>
        <taxon>Mucoromycotina</taxon>
        <taxon>Mucoromycetes</taxon>
        <taxon>Mucorales</taxon>
        <taxon>Mucorineae</taxon>
        <taxon>Rhizopodaceae</taxon>
        <taxon>Rhizopus</taxon>
    </lineage>
</organism>
<comment type="caution">
    <text evidence="5">The sequence shown here is derived from an EMBL/GenBank/DDBJ whole genome shotgun (WGS) entry which is preliminary data.</text>
</comment>
<proteinExistence type="inferred from homology"/>
<reference evidence="5 6" key="1">
    <citation type="journal article" date="2018" name="G3 (Bethesda)">
        <title>Phylogenetic and Phylogenomic Definition of Rhizopus Species.</title>
        <authorList>
            <person name="Gryganskyi A.P."/>
            <person name="Golan J."/>
            <person name="Dolatabadi S."/>
            <person name="Mondo S."/>
            <person name="Robb S."/>
            <person name="Idnurm A."/>
            <person name="Muszewska A."/>
            <person name="Steczkiewicz K."/>
            <person name="Masonjones S."/>
            <person name="Liao H.L."/>
            <person name="Gajdeczka M.T."/>
            <person name="Anike F."/>
            <person name="Vuek A."/>
            <person name="Anishchenko I.M."/>
            <person name="Voigt K."/>
            <person name="de Hoog G.S."/>
            <person name="Smith M.E."/>
            <person name="Heitman J."/>
            <person name="Vilgalys R."/>
            <person name="Stajich J.E."/>
        </authorList>
    </citation>
    <scope>NUCLEOTIDE SEQUENCE [LARGE SCALE GENOMIC DNA]</scope>
    <source>
        <strain evidence="5 6">CBS 357.93</strain>
    </source>
</reference>
<dbReference type="GO" id="GO:0030983">
    <property type="term" value="F:mismatched DNA binding"/>
    <property type="evidence" value="ECO:0007669"/>
    <property type="project" value="InterPro"/>
</dbReference>
<dbReference type="GO" id="GO:0016887">
    <property type="term" value="F:ATP hydrolysis activity"/>
    <property type="evidence" value="ECO:0007669"/>
    <property type="project" value="InterPro"/>
</dbReference>
<dbReference type="STRING" id="86630.A0A367KB83"/>
<feature type="compositionally biased region" description="Polar residues" evidence="3">
    <location>
        <begin position="539"/>
        <end position="553"/>
    </location>
</feature>
<dbReference type="FunFam" id="3.30.565.10:FF:000017">
    <property type="entry name" value="PMS1 homolog 1, mismatch repair system component"/>
    <property type="match status" value="1"/>
</dbReference>
<dbReference type="EMBL" id="PJQL01000124">
    <property type="protein sequence ID" value="RCH99427.1"/>
    <property type="molecule type" value="Genomic_DNA"/>
</dbReference>
<keyword evidence="5" id="KW-0547">Nucleotide-binding</keyword>